<organism evidence="1 2">
    <name type="scientific">Pantoea wallisii</name>
    <dbReference type="NCBI Taxonomy" id="1076551"/>
    <lineage>
        <taxon>Bacteria</taxon>
        <taxon>Pseudomonadati</taxon>
        <taxon>Pseudomonadota</taxon>
        <taxon>Gammaproteobacteria</taxon>
        <taxon>Enterobacterales</taxon>
        <taxon>Erwiniaceae</taxon>
        <taxon>Pantoea</taxon>
    </lineage>
</organism>
<dbReference type="InterPro" id="IPR019652">
    <property type="entry name" value="DUF2509"/>
</dbReference>
<name>A0A1X1D114_9GAMM</name>
<reference evidence="1 2" key="1">
    <citation type="journal article" date="2017" name="Antonie Van Leeuwenhoek">
        <title>Phylogenomic resolution of the bacterial genus Pantoea and its relationship with Erwinia and Tatumella.</title>
        <authorList>
            <person name="Palmer M."/>
            <person name="Steenkamp E.T."/>
            <person name="Coetzee M.P."/>
            <person name="Chan W.Y."/>
            <person name="van Zyl E."/>
            <person name="De Maayer P."/>
            <person name="Coutinho T.A."/>
            <person name="Blom J."/>
            <person name="Smits T.H."/>
            <person name="Duffy B."/>
            <person name="Venter S.N."/>
        </authorList>
    </citation>
    <scope>NUCLEOTIDE SEQUENCE [LARGE SCALE GENOMIC DNA]</scope>
    <source>
        <strain evidence="1 2">LMG 26277</strain>
    </source>
</reference>
<evidence type="ECO:0000313" key="2">
    <source>
        <dbReference type="Proteomes" id="UP000193104"/>
    </source>
</evidence>
<gene>
    <name evidence="1" type="ORF">HA48_17935</name>
</gene>
<sequence length="132" mass="14956">MVLMLLLLGGMTLHATRTRLAQSMPLVADAQQHHQDYWQAQAALEWGLRQNWPQADSWQCQSEAEQQWQSCLLHREDDDGLLSGRRAGSTLWLFRQVSLHASALQTQPHGWIDYCPLAKAELCPPQDEPAGL</sequence>
<dbReference type="STRING" id="1076551.HA48_17935"/>
<evidence type="ECO:0000313" key="1">
    <source>
        <dbReference type="EMBL" id="ORM70363.1"/>
    </source>
</evidence>
<dbReference type="EMBL" id="MLFS01000062">
    <property type="protein sequence ID" value="ORM70363.1"/>
    <property type="molecule type" value="Genomic_DNA"/>
</dbReference>
<evidence type="ECO:0008006" key="3">
    <source>
        <dbReference type="Google" id="ProtNLM"/>
    </source>
</evidence>
<dbReference type="Pfam" id="PF10713">
    <property type="entry name" value="DUF2509"/>
    <property type="match status" value="1"/>
</dbReference>
<dbReference type="AlphaFoldDB" id="A0A1X1D114"/>
<accession>A0A1X1D114</accession>
<dbReference type="Proteomes" id="UP000193104">
    <property type="component" value="Unassembled WGS sequence"/>
</dbReference>
<keyword evidence="2" id="KW-1185">Reference proteome</keyword>
<protein>
    <recommendedName>
        <fullName evidence="3">DUF2509 domain-containing protein</fullName>
    </recommendedName>
</protein>
<proteinExistence type="predicted"/>
<comment type="caution">
    <text evidence="1">The sequence shown here is derived from an EMBL/GenBank/DDBJ whole genome shotgun (WGS) entry which is preliminary data.</text>
</comment>